<keyword evidence="9" id="KW-1185">Reference proteome</keyword>
<protein>
    <submittedName>
        <fullName evidence="8">RNA polymerase sigma factor</fullName>
    </submittedName>
</protein>
<dbReference type="RefSeq" id="WP_187585303.1">
    <property type="nucleotide sequence ID" value="NZ_JACLHY010000012.1"/>
</dbReference>
<keyword evidence="2" id="KW-0805">Transcription regulation</keyword>
<name>A0ABR7QPH0_9FLAO</name>
<dbReference type="SUPFAM" id="SSF88946">
    <property type="entry name" value="Sigma2 domain of RNA polymerase sigma factors"/>
    <property type="match status" value="1"/>
</dbReference>
<dbReference type="InterPro" id="IPR014284">
    <property type="entry name" value="RNA_pol_sigma-70_dom"/>
</dbReference>
<dbReference type="InterPro" id="IPR036388">
    <property type="entry name" value="WH-like_DNA-bd_sf"/>
</dbReference>
<dbReference type="Proteomes" id="UP000618952">
    <property type="component" value="Unassembled WGS sequence"/>
</dbReference>
<accession>A0ABR7QPH0</accession>
<dbReference type="InterPro" id="IPR007627">
    <property type="entry name" value="RNA_pol_sigma70_r2"/>
</dbReference>
<dbReference type="PANTHER" id="PTHR43133:SF62">
    <property type="entry name" value="RNA POLYMERASE SIGMA FACTOR SIGZ"/>
    <property type="match status" value="1"/>
</dbReference>
<feature type="domain" description="RNA polymerase sigma-70 region 4" evidence="7">
    <location>
        <begin position="126"/>
        <end position="172"/>
    </location>
</feature>
<sequence length="177" mass="20493">MELDLIVEQFQKKDTAAFEKLYNMYSKNICGVINTIVQNTDVAEEICQDVFMKAWKNSESYNVSRGRFFTWILNIARNAAIDEIRSKSHKNRKKNLSADYFVGILESREDNESGREDTIGLKKLLLNLKEKCVEIIELLYFKGFTQKEVSKELNIPLGTVKTRNRSCISQIRNNLAL</sequence>
<feature type="domain" description="RNA polymerase sigma-70 region 2" evidence="6">
    <location>
        <begin position="21"/>
        <end position="88"/>
    </location>
</feature>
<dbReference type="SUPFAM" id="SSF88659">
    <property type="entry name" value="Sigma3 and sigma4 domains of RNA polymerase sigma factors"/>
    <property type="match status" value="1"/>
</dbReference>
<evidence type="ECO:0000259" key="7">
    <source>
        <dbReference type="Pfam" id="PF04545"/>
    </source>
</evidence>
<dbReference type="Pfam" id="PF04542">
    <property type="entry name" value="Sigma70_r2"/>
    <property type="match status" value="1"/>
</dbReference>
<dbReference type="Gene3D" id="1.10.10.10">
    <property type="entry name" value="Winged helix-like DNA-binding domain superfamily/Winged helix DNA-binding domain"/>
    <property type="match status" value="1"/>
</dbReference>
<reference evidence="8 9" key="1">
    <citation type="submission" date="2020-08" db="EMBL/GenBank/DDBJ databases">
        <title>Arenibacter gaetbuli sp. nov., isolated from a sand dune.</title>
        <authorList>
            <person name="Park S."/>
            <person name="Yoon J.-H."/>
        </authorList>
    </citation>
    <scope>NUCLEOTIDE SEQUENCE [LARGE SCALE GENOMIC DNA]</scope>
    <source>
        <strain evidence="8 9">BSSL-BM3</strain>
    </source>
</reference>
<evidence type="ECO:0000256" key="3">
    <source>
        <dbReference type="ARBA" id="ARBA00023082"/>
    </source>
</evidence>
<gene>
    <name evidence="8" type="ORF">H4O18_13105</name>
</gene>
<dbReference type="NCBIfam" id="TIGR02937">
    <property type="entry name" value="sigma70-ECF"/>
    <property type="match status" value="1"/>
</dbReference>
<evidence type="ECO:0000313" key="8">
    <source>
        <dbReference type="EMBL" id="MBC8768934.1"/>
    </source>
</evidence>
<evidence type="ECO:0000313" key="9">
    <source>
        <dbReference type="Proteomes" id="UP000618952"/>
    </source>
</evidence>
<evidence type="ECO:0000259" key="6">
    <source>
        <dbReference type="Pfam" id="PF04542"/>
    </source>
</evidence>
<dbReference type="EMBL" id="JACLHY010000012">
    <property type="protein sequence ID" value="MBC8768934.1"/>
    <property type="molecule type" value="Genomic_DNA"/>
</dbReference>
<keyword evidence="4" id="KW-0238">DNA-binding</keyword>
<keyword evidence="5" id="KW-0804">Transcription</keyword>
<dbReference type="Pfam" id="PF04545">
    <property type="entry name" value="Sigma70_r4"/>
    <property type="match status" value="1"/>
</dbReference>
<evidence type="ECO:0000256" key="5">
    <source>
        <dbReference type="ARBA" id="ARBA00023163"/>
    </source>
</evidence>
<comment type="caution">
    <text evidence="8">The sequence shown here is derived from an EMBL/GenBank/DDBJ whole genome shotgun (WGS) entry which is preliminary data.</text>
</comment>
<dbReference type="PANTHER" id="PTHR43133">
    <property type="entry name" value="RNA POLYMERASE ECF-TYPE SIGMA FACTO"/>
    <property type="match status" value="1"/>
</dbReference>
<dbReference type="InterPro" id="IPR007630">
    <property type="entry name" value="RNA_pol_sigma70_r4"/>
</dbReference>
<dbReference type="InterPro" id="IPR039425">
    <property type="entry name" value="RNA_pol_sigma-70-like"/>
</dbReference>
<dbReference type="InterPro" id="IPR013324">
    <property type="entry name" value="RNA_pol_sigma_r3/r4-like"/>
</dbReference>
<dbReference type="Gene3D" id="1.10.1740.10">
    <property type="match status" value="1"/>
</dbReference>
<evidence type="ECO:0000256" key="1">
    <source>
        <dbReference type="ARBA" id="ARBA00010641"/>
    </source>
</evidence>
<comment type="similarity">
    <text evidence="1">Belongs to the sigma-70 factor family. ECF subfamily.</text>
</comment>
<proteinExistence type="inferred from homology"/>
<dbReference type="InterPro" id="IPR013325">
    <property type="entry name" value="RNA_pol_sigma_r2"/>
</dbReference>
<evidence type="ECO:0000256" key="4">
    <source>
        <dbReference type="ARBA" id="ARBA00023125"/>
    </source>
</evidence>
<evidence type="ECO:0000256" key="2">
    <source>
        <dbReference type="ARBA" id="ARBA00023015"/>
    </source>
</evidence>
<keyword evidence="3" id="KW-0731">Sigma factor</keyword>
<organism evidence="8 9">
    <name type="scientific">Arenibacter arenosicollis</name>
    <dbReference type="NCBI Taxonomy" id="2762274"/>
    <lineage>
        <taxon>Bacteria</taxon>
        <taxon>Pseudomonadati</taxon>
        <taxon>Bacteroidota</taxon>
        <taxon>Flavobacteriia</taxon>
        <taxon>Flavobacteriales</taxon>
        <taxon>Flavobacteriaceae</taxon>
        <taxon>Arenibacter</taxon>
    </lineage>
</organism>